<dbReference type="AlphaFoldDB" id="A0AA43TRX5"/>
<name>A0AA43TRX5_9LECA</name>
<reference evidence="2" key="1">
    <citation type="journal article" date="2023" name="Genome Biol. Evol.">
        <title>First Whole Genome Sequence and Flow Cytometry Genome Size Data for the Lichen-Forming Fungus Ramalina farinacea (Ascomycota).</title>
        <authorList>
            <person name="Llewellyn T."/>
            <person name="Mian S."/>
            <person name="Hill R."/>
            <person name="Leitch I.J."/>
            <person name="Gaya E."/>
        </authorList>
    </citation>
    <scope>NUCLEOTIDE SEQUENCE</scope>
    <source>
        <strain evidence="2">LIQ254RAFAR</strain>
    </source>
</reference>
<feature type="compositionally biased region" description="Basic residues" evidence="1">
    <location>
        <begin position="509"/>
        <end position="518"/>
    </location>
</feature>
<feature type="compositionally biased region" description="Low complexity" evidence="1">
    <location>
        <begin position="290"/>
        <end position="304"/>
    </location>
</feature>
<feature type="compositionally biased region" description="Basic and acidic residues" evidence="1">
    <location>
        <begin position="27"/>
        <end position="38"/>
    </location>
</feature>
<feature type="compositionally biased region" description="Polar residues" evidence="1">
    <location>
        <begin position="206"/>
        <end position="217"/>
    </location>
</feature>
<evidence type="ECO:0000313" key="2">
    <source>
        <dbReference type="EMBL" id="MDI1485429.1"/>
    </source>
</evidence>
<feature type="compositionally biased region" description="Polar residues" evidence="1">
    <location>
        <begin position="256"/>
        <end position="265"/>
    </location>
</feature>
<feature type="compositionally biased region" description="Polar residues" evidence="1">
    <location>
        <begin position="595"/>
        <end position="617"/>
    </location>
</feature>
<feature type="compositionally biased region" description="Polar residues" evidence="1">
    <location>
        <begin position="392"/>
        <end position="401"/>
    </location>
</feature>
<feature type="region of interest" description="Disordered" evidence="1">
    <location>
        <begin position="374"/>
        <end position="411"/>
    </location>
</feature>
<feature type="region of interest" description="Disordered" evidence="1">
    <location>
        <begin position="256"/>
        <end position="304"/>
    </location>
</feature>
<evidence type="ECO:0008006" key="4">
    <source>
        <dbReference type="Google" id="ProtNLM"/>
    </source>
</evidence>
<feature type="region of interest" description="Disordered" evidence="1">
    <location>
        <begin position="560"/>
        <end position="619"/>
    </location>
</feature>
<feature type="region of interest" description="Disordered" evidence="1">
    <location>
        <begin position="103"/>
        <end position="137"/>
    </location>
</feature>
<feature type="compositionally biased region" description="Basic and acidic residues" evidence="1">
    <location>
        <begin position="56"/>
        <end position="73"/>
    </location>
</feature>
<sequence>MRNMQLRKKKERDVMAGMQQAGLVAMDRPKKNAKHMDLMEAASQTDSDSLYRRQTPKLENKAYADVGTGKENRSPTSKSAQPKPFNGDATYRQIAYNQYLSQAFGLDQSGRPKPQPNSVDRLRRPEMPISRPDSEASAMTCDSMEVNFHMATQDLPTPSVLSAKDRRPKIQLQIPGKQPSIKRPTSTAHLVTQISRQKTKSKGKHLSTQISPPSATGPQHGEAPARLSIVSPLSVVEMPKPRRPFSAWSLEDMTNDNSTIDTEMPNSAPLMEKQNSSESSDDTFGRDSRSSTYTRRSSLSSLTSETTVIPKLNLNRRHSIAFSIADPNLAGVFDAPPVIPKHKKSSASLALNTNKPLPPAPAMEEVRPLRLPSQSYSCGTALHPKRRAPSPLNISRSSTVTEPPKRMSSLRSKYTPADLDALDAAFVKSSPQVANFGHWREPSWEQAQNALEEHLDTIAEDDSPRSGLSFANDPLQISRGPNDMVPSRQAPAPPPPSINLKLSDGSVSSRKRLQKQPSKHVAMQMRCDNLSDGSSSELRKRISAPVGGSLIKANRILGKSGTEEASQAPASVQMEREISSESNWSSSESPDHSYNGDSSSPNMSHRGDTSTPETDISSIPDHAFEEVKARLELLNPKNNLPTILTTWDHVEPNSPFKLPLQEHSRPTTSDSDNSPEEPAKLLATTEVEDGHAEIAIKLDEVIDLMAVRPRERQMSGQESLRPRSLASIAMSEIPDLYASMPASYDELSAEEAERMISADAAEKVLLKILENLDNLQDLFATATVSRGFYRTFKRYELPLMKNALYGMSPAAWELREMTCPYPGLEGGDGNMSPRLDYNPTLYLQHYMRDMYTMIALKSMILIHCESFLRADTITALAGGETERASQIDDAFWRVWTFCQIFGSGSNREDDIVGQMDWLRGGPLARKQKANVDSETKGLVFAPTVPFGYGNAGGLSAEDLYDMTEIWTCLGVLVRGFQGKRQEARDFGVFENAKELTVGDVEAEDSILEEWTYHLLTLAPPVVLDVTSPTTPTAATFAHARSRGYTNWTPPPVSRATFLKEALSRVYQERIGEIHPSSAPSSPKAVVTDPTSPVQPDQAAANETMAARWRVARHAAEIRAKRNDPNFKALPPSEDRPMSNYPDVLAKLDATDAPPVPPIAFGHSKSRSDSDTSKHMVSALVVPRGPQVRDPVDVAVERLVYMGFEPAKAKRALACTDTGNSVDFEGALEALVRERKRDVDGLMHLGYRGRMGEDRAVATPSPIEQRGVGLGLGL</sequence>
<accession>A0AA43TRX5</accession>
<proteinExistence type="predicted"/>
<feature type="region of interest" description="Disordered" evidence="1">
    <location>
        <begin position="19"/>
        <end position="87"/>
    </location>
</feature>
<feature type="region of interest" description="Disordered" evidence="1">
    <location>
        <begin position="460"/>
        <end position="539"/>
    </location>
</feature>
<keyword evidence="3" id="KW-1185">Reference proteome</keyword>
<feature type="region of interest" description="Disordered" evidence="1">
    <location>
        <begin position="193"/>
        <end position="223"/>
    </location>
</feature>
<dbReference type="EMBL" id="JAPUFD010000001">
    <property type="protein sequence ID" value="MDI1485429.1"/>
    <property type="molecule type" value="Genomic_DNA"/>
</dbReference>
<feature type="region of interest" description="Disordered" evidence="1">
    <location>
        <begin position="1073"/>
        <end position="1096"/>
    </location>
</feature>
<feature type="region of interest" description="Disordered" evidence="1">
    <location>
        <begin position="654"/>
        <end position="677"/>
    </location>
</feature>
<evidence type="ECO:0000256" key="1">
    <source>
        <dbReference type="SAM" id="MobiDB-lite"/>
    </source>
</evidence>
<dbReference type="Proteomes" id="UP001161017">
    <property type="component" value="Unassembled WGS sequence"/>
</dbReference>
<evidence type="ECO:0000313" key="3">
    <source>
        <dbReference type="Proteomes" id="UP001161017"/>
    </source>
</evidence>
<comment type="caution">
    <text evidence="2">The sequence shown here is derived from an EMBL/GenBank/DDBJ whole genome shotgun (WGS) entry which is preliminary data.</text>
</comment>
<gene>
    <name evidence="2" type="ORF">OHK93_000567</name>
</gene>
<organism evidence="2 3">
    <name type="scientific">Ramalina farinacea</name>
    <dbReference type="NCBI Taxonomy" id="258253"/>
    <lineage>
        <taxon>Eukaryota</taxon>
        <taxon>Fungi</taxon>
        <taxon>Dikarya</taxon>
        <taxon>Ascomycota</taxon>
        <taxon>Pezizomycotina</taxon>
        <taxon>Lecanoromycetes</taxon>
        <taxon>OSLEUM clade</taxon>
        <taxon>Lecanoromycetidae</taxon>
        <taxon>Lecanorales</taxon>
        <taxon>Lecanorineae</taxon>
        <taxon>Ramalinaceae</taxon>
        <taxon>Ramalina</taxon>
    </lineage>
</organism>
<protein>
    <recommendedName>
        <fullName evidence="4">UBA domain-containing protein</fullName>
    </recommendedName>
</protein>